<dbReference type="GO" id="GO:0004386">
    <property type="term" value="F:helicase activity"/>
    <property type="evidence" value="ECO:0007669"/>
    <property type="project" value="UniProtKB-KW"/>
</dbReference>
<name>A0ABN2S9X3_9ACTN</name>
<evidence type="ECO:0000313" key="4">
    <source>
        <dbReference type="EMBL" id="GAA1983014.1"/>
    </source>
</evidence>
<dbReference type="PROSITE" id="PS52050">
    <property type="entry name" value="WYL"/>
    <property type="match status" value="1"/>
</dbReference>
<keyword evidence="4" id="KW-0067">ATP-binding</keyword>
<evidence type="ECO:0000259" key="2">
    <source>
        <dbReference type="Pfam" id="PF13280"/>
    </source>
</evidence>
<protein>
    <submittedName>
        <fullName evidence="4">Helicase-associated domain-containing protein</fullName>
    </submittedName>
</protein>
<evidence type="ECO:0000313" key="5">
    <source>
        <dbReference type="Proteomes" id="UP001501585"/>
    </source>
</evidence>
<dbReference type="RefSeq" id="WP_344159923.1">
    <property type="nucleotide sequence ID" value="NZ_BAAAPC010000002.1"/>
</dbReference>
<keyword evidence="4" id="KW-0347">Helicase</keyword>
<dbReference type="InterPro" id="IPR026881">
    <property type="entry name" value="WYL_dom"/>
</dbReference>
<reference evidence="4 5" key="1">
    <citation type="journal article" date="2019" name="Int. J. Syst. Evol. Microbiol.">
        <title>The Global Catalogue of Microorganisms (GCM) 10K type strain sequencing project: providing services to taxonomists for standard genome sequencing and annotation.</title>
        <authorList>
            <consortium name="The Broad Institute Genomics Platform"/>
            <consortium name="The Broad Institute Genome Sequencing Center for Infectious Disease"/>
            <person name="Wu L."/>
            <person name="Ma J."/>
        </authorList>
    </citation>
    <scope>NUCLEOTIDE SEQUENCE [LARGE SCALE GENOMIC DNA]</scope>
    <source>
        <strain evidence="4 5">JCM 15313</strain>
    </source>
</reference>
<feature type="region of interest" description="Disordered" evidence="1">
    <location>
        <begin position="824"/>
        <end position="848"/>
    </location>
</feature>
<accession>A0ABN2S9X3</accession>
<feature type="domain" description="Helicase XPB/Ssl2 N-terminal" evidence="3">
    <location>
        <begin position="534"/>
        <end position="656"/>
    </location>
</feature>
<dbReference type="Proteomes" id="UP001501585">
    <property type="component" value="Unassembled WGS sequence"/>
</dbReference>
<sequence>MIDDADAGRAAEGRLPTFTSWLRNLSDTELAALFEARPDLISPVPADIGALAARAVSRPAVLRVLDQLDRFTLCVLEGLVALGDDRASATPGVGRDQLAAALDVPDKRLEEALSRLHGAALVWVDGDRLRPVSVLRDILTRPAGLGPPLRVLLGGLSADRLDRLAADLGLPTGYTGTADPGGAGDPASRIAAAATPERLSASITDAGPRAREVLDRLAWGPPDGTVSSGADRDIATATAASPIDRLLARGLLVATSPDTVTLPREVGLALRGGRLFQHIATDPPPLTGARVDPDRATRAAAGQAFTVIRSIEELLERWAADPPGVLRSGGLGVRDLRRAAQSLDTDGPTAALLIETAHAAGLLAADAEVGGEWLPTPGYDLWRRSDPERRWLRLAEAWLRTTRVASLSASADARGRSRSVLGEGLDRRSAPEIRREVLHALATAPEGTAPTTEAVVGFLTWLRPRRQGPGTTELIEAALREAALLGLTGRGVIAPHTRALLDEAADSATPVAECDHSRAVELLAAELPTPLAHILVQGDLTAVAPGPLVPDLARELALAADVESTGAATVYRFTDASLRRALDAGRGAADITALLERHSQTPVPQALRYLIDDVARRHGRLRVGTASSYLRCDEPTVLDELLGDRRTGDLMLVRLAPTVVASRAARATLLDRLNELGYHPVPEDGSGAMRLTGPEARRAEERSLARELDEPPAVGPALRMAAVRAVRAGDEAATAVRHPVPAPDAAPPRSATAATLAALTAAAEKGRRVWIGYMDTDGRASSRIVEPARVDGGYMTGYDATRAAVHRFAVHRITGVADLDAAQQSALPDASEARGDGQPVTDSAGDAE</sequence>
<proteinExistence type="predicted"/>
<keyword evidence="4" id="KW-0378">Hydrolase</keyword>
<evidence type="ECO:0000256" key="1">
    <source>
        <dbReference type="SAM" id="MobiDB-lite"/>
    </source>
</evidence>
<dbReference type="InterPro" id="IPR032830">
    <property type="entry name" value="XPB/Ssl2_N"/>
</dbReference>
<dbReference type="Pfam" id="PF13280">
    <property type="entry name" value="WYL"/>
    <property type="match status" value="1"/>
</dbReference>
<comment type="caution">
    <text evidence="4">The sequence shown here is derived from an EMBL/GenBank/DDBJ whole genome shotgun (WGS) entry which is preliminary data.</text>
</comment>
<gene>
    <name evidence="4" type="ORF">GCM10009799_05270</name>
</gene>
<dbReference type="Pfam" id="PF13625">
    <property type="entry name" value="Helicase_C_3"/>
    <property type="match status" value="1"/>
</dbReference>
<keyword evidence="4" id="KW-0547">Nucleotide-binding</keyword>
<evidence type="ECO:0000259" key="3">
    <source>
        <dbReference type="Pfam" id="PF13625"/>
    </source>
</evidence>
<dbReference type="EMBL" id="BAAAPC010000002">
    <property type="protein sequence ID" value="GAA1983014.1"/>
    <property type="molecule type" value="Genomic_DNA"/>
</dbReference>
<feature type="domain" description="WYL" evidence="2">
    <location>
        <begin position="755"/>
        <end position="816"/>
    </location>
</feature>
<keyword evidence="5" id="KW-1185">Reference proteome</keyword>
<organism evidence="4 5">
    <name type="scientific">Nocardiopsis rhodophaea</name>
    <dbReference type="NCBI Taxonomy" id="280238"/>
    <lineage>
        <taxon>Bacteria</taxon>
        <taxon>Bacillati</taxon>
        <taxon>Actinomycetota</taxon>
        <taxon>Actinomycetes</taxon>
        <taxon>Streptosporangiales</taxon>
        <taxon>Nocardiopsidaceae</taxon>
        <taxon>Nocardiopsis</taxon>
    </lineage>
</organism>